<evidence type="ECO:0000256" key="1">
    <source>
        <dbReference type="SAM" id="SignalP"/>
    </source>
</evidence>
<dbReference type="Proteomes" id="UP000183945">
    <property type="component" value="Unassembled WGS sequence"/>
</dbReference>
<accession>A0A1M5GMU9</accession>
<keyword evidence="3" id="KW-1185">Reference proteome</keyword>
<dbReference type="PROSITE" id="PS51257">
    <property type="entry name" value="PROKAR_LIPOPROTEIN"/>
    <property type="match status" value="1"/>
</dbReference>
<dbReference type="STRING" id="1073325.SAMN05444483_104229"/>
<feature type="signal peptide" evidence="1">
    <location>
        <begin position="1"/>
        <end position="25"/>
    </location>
</feature>
<dbReference type="RefSeq" id="WP_072878832.1">
    <property type="nucleotide sequence ID" value="NZ_FQVT01000004.1"/>
</dbReference>
<evidence type="ECO:0000313" key="2">
    <source>
        <dbReference type="EMBL" id="SHG04988.1"/>
    </source>
</evidence>
<gene>
    <name evidence="2" type="ORF">SAMN05444483_104229</name>
</gene>
<sequence>MKSYLLAFKKLSLLAILATTFLACVKDVDINQKDDIVLSPAADVDLVIYQLDENDFKDSLTGALKTVISDTVRLEFLDDDYIQKDLTSVELFFKHKNTFPREIESKIRFLSERNQEQFSKNYTISAGAHNNPKTIERTKLIENDSIQLVRRSIKMVVELEVQPNGSTFEGELDFASRGLFRFDFK</sequence>
<dbReference type="EMBL" id="FQVT01000004">
    <property type="protein sequence ID" value="SHG04988.1"/>
    <property type="molecule type" value="Genomic_DNA"/>
</dbReference>
<feature type="chain" id="PRO_5013064624" evidence="1">
    <location>
        <begin position="26"/>
        <end position="185"/>
    </location>
</feature>
<protein>
    <submittedName>
        <fullName evidence="2">Uncharacterized protein</fullName>
    </submittedName>
</protein>
<dbReference type="AlphaFoldDB" id="A0A1M5GMU9"/>
<evidence type="ECO:0000313" key="3">
    <source>
        <dbReference type="Proteomes" id="UP000183945"/>
    </source>
</evidence>
<organism evidence="2 3">
    <name type="scientific">Salegentibacter echinorum</name>
    <dbReference type="NCBI Taxonomy" id="1073325"/>
    <lineage>
        <taxon>Bacteria</taxon>
        <taxon>Pseudomonadati</taxon>
        <taxon>Bacteroidota</taxon>
        <taxon>Flavobacteriia</taxon>
        <taxon>Flavobacteriales</taxon>
        <taxon>Flavobacteriaceae</taxon>
        <taxon>Salegentibacter</taxon>
    </lineage>
</organism>
<name>A0A1M5GMU9_SALEC</name>
<proteinExistence type="predicted"/>
<dbReference type="OrthoDB" id="1448832at2"/>
<reference evidence="3" key="1">
    <citation type="submission" date="2016-11" db="EMBL/GenBank/DDBJ databases">
        <authorList>
            <person name="Varghese N."/>
            <person name="Submissions S."/>
        </authorList>
    </citation>
    <scope>NUCLEOTIDE SEQUENCE [LARGE SCALE GENOMIC DNA]</scope>
    <source>
        <strain evidence="3">DSM 24579</strain>
    </source>
</reference>
<keyword evidence="1" id="KW-0732">Signal</keyword>